<dbReference type="InterPro" id="IPR011050">
    <property type="entry name" value="Pectin_lyase_fold/virulence"/>
</dbReference>
<dbReference type="Pfam" id="PF13229">
    <property type="entry name" value="Beta_helix"/>
    <property type="match status" value="1"/>
</dbReference>
<dbReference type="AlphaFoldDB" id="A0A150IVS1"/>
<dbReference type="Gene3D" id="2.160.20.10">
    <property type="entry name" value="Single-stranded right-handed beta-helix, Pectin lyase-like"/>
    <property type="match status" value="1"/>
</dbReference>
<comment type="caution">
    <text evidence="2">The sequence shown here is derived from an EMBL/GenBank/DDBJ whole genome shotgun (WGS) entry which is preliminary data.</text>
</comment>
<dbReference type="InterPro" id="IPR006626">
    <property type="entry name" value="PbH1"/>
</dbReference>
<sequence length="348" mass="37225">MRKEIAIFISLLAITLGVSPIFAISPDVIYVNEGESIQSAINNVAVGGKVIVNPGTYYESIDIQKSGLKLVSSGGRDSTTIIGNPTSQVIKINSNLGTVTVDGFTIVLSDSVSNPNGIAQGYASATGTTSIIQNNRIKVTNNLRNGIQVSGANSKVIGNIVEGGPLTVDWASCGIMVVNFAGYPDADNILVKDNNLLGGMDYGIAVIQWYDGGKTSNVTIDGNIIEKTVYGGISLGGNVENTKILNNIIKNNEVGIITDQDFYYGRGGGNPKGTSINYNEFCGNVVDIEVYGDNIEGKLDAKYNYWCSNTGPQKEKLKGDIDTFPFEKRNSIPIYSILKILKKNQEKS</sequence>
<dbReference type="SMART" id="SM00710">
    <property type="entry name" value="PbH1"/>
    <property type="match status" value="4"/>
</dbReference>
<accession>A0A150IVS1</accession>
<dbReference type="InterPro" id="IPR039448">
    <property type="entry name" value="Beta_helix"/>
</dbReference>
<dbReference type="Proteomes" id="UP000075578">
    <property type="component" value="Unassembled WGS sequence"/>
</dbReference>
<evidence type="ECO:0000313" key="3">
    <source>
        <dbReference type="Proteomes" id="UP000075578"/>
    </source>
</evidence>
<reference evidence="2 3" key="1">
    <citation type="journal article" date="2016" name="ISME J.">
        <title>Chasing the elusive Euryarchaeota class WSA2: genomes reveal a uniquely fastidious methyl-reducing methanogen.</title>
        <authorList>
            <person name="Nobu M.K."/>
            <person name="Narihiro T."/>
            <person name="Kuroda K."/>
            <person name="Mei R."/>
            <person name="Liu W.T."/>
        </authorList>
    </citation>
    <scope>NUCLEOTIDE SEQUENCE [LARGE SCALE GENOMIC DNA]</scope>
    <source>
        <strain evidence="2">U1lsi0528_Bin089</strain>
    </source>
</reference>
<organism evidence="2 3">
    <name type="scientific">Candidatus Methanofastidiosum methylothiophilum</name>
    <dbReference type="NCBI Taxonomy" id="1705564"/>
    <lineage>
        <taxon>Archaea</taxon>
        <taxon>Methanobacteriati</taxon>
        <taxon>Methanobacteriota</taxon>
        <taxon>Stenosarchaea group</taxon>
        <taxon>Candidatus Methanofastidiosia</taxon>
        <taxon>Candidatus Methanofastidiosales</taxon>
        <taxon>Candidatus Methanofastidiosaceae</taxon>
        <taxon>Candidatus Methanofastidiosum</taxon>
    </lineage>
</organism>
<dbReference type="EMBL" id="LNGD01000116">
    <property type="protein sequence ID" value="KYC49086.1"/>
    <property type="molecule type" value="Genomic_DNA"/>
</dbReference>
<dbReference type="InterPro" id="IPR012334">
    <property type="entry name" value="Pectin_lyas_fold"/>
</dbReference>
<name>A0A150IVS1_9EURY</name>
<dbReference type="SUPFAM" id="SSF51126">
    <property type="entry name" value="Pectin lyase-like"/>
    <property type="match status" value="1"/>
</dbReference>
<evidence type="ECO:0000259" key="1">
    <source>
        <dbReference type="Pfam" id="PF13229"/>
    </source>
</evidence>
<protein>
    <recommendedName>
        <fullName evidence="1">Right handed beta helix domain-containing protein</fullName>
    </recommendedName>
</protein>
<proteinExistence type="predicted"/>
<gene>
    <name evidence="2" type="ORF">AMQ74_01488</name>
</gene>
<evidence type="ECO:0000313" key="2">
    <source>
        <dbReference type="EMBL" id="KYC49086.1"/>
    </source>
</evidence>
<feature type="domain" description="Right handed beta helix" evidence="1">
    <location>
        <begin position="125"/>
        <end position="260"/>
    </location>
</feature>